<dbReference type="RefSeq" id="WP_250927209.1">
    <property type="nucleotide sequence ID" value="NZ_JAMQBK010000009.1"/>
</dbReference>
<dbReference type="Pfam" id="PF03319">
    <property type="entry name" value="EutN_CcmL"/>
    <property type="match status" value="1"/>
</dbReference>
<protein>
    <submittedName>
        <fullName evidence="3">EutN/CcmL family microcompartment protein</fullName>
    </submittedName>
</protein>
<sequence length="84" mass="8776">MQTARVLGHARATVKHESLVGRRLVIAQPLLLAGDADGPPLLVLDNLGCRSGDLVFLTSDGTAVRDITGSDVCPARWSVGGLID</sequence>
<keyword evidence="4" id="KW-1185">Reference proteome</keyword>
<dbReference type="InterPro" id="IPR004992">
    <property type="entry name" value="EutN_CcmL"/>
</dbReference>
<dbReference type="CDD" id="cd01614">
    <property type="entry name" value="EutN_CcmL"/>
    <property type="match status" value="1"/>
</dbReference>
<organism evidence="3 4">
    <name type="scientific">Aporhodopirellula aestuarii</name>
    <dbReference type="NCBI Taxonomy" id="2950107"/>
    <lineage>
        <taxon>Bacteria</taxon>
        <taxon>Pseudomonadati</taxon>
        <taxon>Planctomycetota</taxon>
        <taxon>Planctomycetia</taxon>
        <taxon>Pirellulales</taxon>
        <taxon>Pirellulaceae</taxon>
        <taxon>Aporhodopirellula</taxon>
    </lineage>
</organism>
<dbReference type="Proteomes" id="UP001202961">
    <property type="component" value="Unassembled WGS sequence"/>
</dbReference>
<gene>
    <name evidence="3" type="ORF">NB063_02750</name>
</gene>
<dbReference type="Gene3D" id="2.40.50.220">
    <property type="entry name" value="EutN/Ccml"/>
    <property type="match status" value="1"/>
</dbReference>
<comment type="caution">
    <text evidence="3">The sequence shown here is derived from an EMBL/GenBank/DDBJ whole genome shotgun (WGS) entry which is preliminary data.</text>
</comment>
<evidence type="ECO:0000313" key="4">
    <source>
        <dbReference type="Proteomes" id="UP001202961"/>
    </source>
</evidence>
<evidence type="ECO:0000313" key="3">
    <source>
        <dbReference type="EMBL" id="MCM2369535.1"/>
    </source>
</evidence>
<comment type="subcellular location">
    <subcellularLocation>
        <location evidence="1">Bacterial microcompartment</location>
    </subcellularLocation>
</comment>
<proteinExistence type="predicted"/>
<evidence type="ECO:0000256" key="2">
    <source>
        <dbReference type="ARBA" id="ARBA00024446"/>
    </source>
</evidence>
<reference evidence="3 4" key="1">
    <citation type="journal article" date="2022" name="Syst. Appl. Microbiol.">
        <title>Rhodopirellula aestuarii sp. nov., a novel member of the genus Rhodopirellula isolated from brackish sediments collected in the Tagus River estuary, Portugal.</title>
        <authorList>
            <person name="Vitorino I.R."/>
            <person name="Klimek D."/>
            <person name="Calusinska M."/>
            <person name="Lobo-da-Cunha A."/>
            <person name="Vasconcelos V."/>
            <person name="Lage O.M."/>
        </authorList>
    </citation>
    <scope>NUCLEOTIDE SEQUENCE [LARGE SCALE GENOMIC DNA]</scope>
    <source>
        <strain evidence="3 4">ICT_H3.1</strain>
    </source>
</reference>
<name>A0ABT0TYD1_9BACT</name>
<evidence type="ECO:0000256" key="1">
    <source>
        <dbReference type="ARBA" id="ARBA00024322"/>
    </source>
</evidence>
<dbReference type="EMBL" id="JAMQBK010000009">
    <property type="protein sequence ID" value="MCM2369535.1"/>
    <property type="molecule type" value="Genomic_DNA"/>
</dbReference>
<dbReference type="InterPro" id="IPR036677">
    <property type="entry name" value="EutN_CcmL_sf"/>
</dbReference>
<dbReference type="PANTHER" id="PTHR36539">
    <property type="entry name" value="ETHANOLAMINE UTILIZATION PROTEIN EUTN"/>
    <property type="match status" value="1"/>
</dbReference>
<dbReference type="SUPFAM" id="SSF159133">
    <property type="entry name" value="EutN/CcmL-like"/>
    <property type="match status" value="1"/>
</dbReference>
<accession>A0ABT0TYD1</accession>
<dbReference type="PROSITE" id="PS51932">
    <property type="entry name" value="BMV"/>
    <property type="match status" value="1"/>
</dbReference>
<dbReference type="PANTHER" id="PTHR36539:SF2">
    <property type="entry name" value="ETHANOLAMINE UTILIZATION PROTEIN"/>
    <property type="match status" value="1"/>
</dbReference>
<keyword evidence="2" id="KW-1283">Bacterial microcompartment</keyword>